<dbReference type="AlphaFoldDB" id="A0A069QG17"/>
<proteinExistence type="predicted"/>
<gene>
    <name evidence="2" type="ORF">HMPREF1991_02938</name>
</gene>
<sequence>MLIAFSACAFVPTASNFPRDKVRLGMNTKEVKGIMGKPFSEDTFVEDRKHVDVLHYKEAVRVKTQGFILTTSLRFENDSLTAITQNEKMVEEVTIEK</sequence>
<dbReference type="EMBL" id="JNGW01000128">
    <property type="protein sequence ID" value="KDR50984.1"/>
    <property type="molecule type" value="Genomic_DNA"/>
</dbReference>
<evidence type="ECO:0000256" key="1">
    <source>
        <dbReference type="ARBA" id="ARBA00022729"/>
    </source>
</evidence>
<reference evidence="2 3" key="1">
    <citation type="submission" date="2013-08" db="EMBL/GenBank/DDBJ databases">
        <authorList>
            <person name="Weinstock G."/>
            <person name="Sodergren E."/>
            <person name="Wylie T."/>
            <person name="Fulton L."/>
            <person name="Fulton R."/>
            <person name="Fronick C."/>
            <person name="O'Laughlin M."/>
            <person name="Godfrey J."/>
            <person name="Miner T."/>
            <person name="Herter B."/>
            <person name="Appelbaum E."/>
            <person name="Cordes M."/>
            <person name="Lek S."/>
            <person name="Wollam A."/>
            <person name="Pepin K.H."/>
            <person name="Palsikar V.B."/>
            <person name="Mitreva M."/>
            <person name="Wilson R.K."/>
        </authorList>
    </citation>
    <scope>NUCLEOTIDE SEQUENCE [LARGE SCALE GENOMIC DNA]</scope>
    <source>
        <strain evidence="2 3">ATCC 15930</strain>
    </source>
</reference>
<dbReference type="HOGENOM" id="CLU_171807_0_0_10"/>
<evidence type="ECO:0000313" key="2">
    <source>
        <dbReference type="EMBL" id="KDR50984.1"/>
    </source>
</evidence>
<keyword evidence="1" id="KW-0732">Signal</keyword>
<keyword evidence="3" id="KW-1185">Reference proteome</keyword>
<protein>
    <recommendedName>
        <fullName evidence="4">Lipoprotein SmpA/OmlA domain-containing protein</fullName>
    </recommendedName>
</protein>
<evidence type="ECO:0008006" key="4">
    <source>
        <dbReference type="Google" id="ProtNLM"/>
    </source>
</evidence>
<accession>A0A069QG17</accession>
<dbReference type="Gene3D" id="3.30.1450.10">
    <property type="match status" value="1"/>
</dbReference>
<name>A0A069QG17_HOYLO</name>
<comment type="caution">
    <text evidence="2">The sequence shown here is derived from an EMBL/GenBank/DDBJ whole genome shotgun (WGS) entry which is preliminary data.</text>
</comment>
<organism evidence="2 3">
    <name type="scientific">Hoylesella loescheii DSM 19665 = JCM 12249 = ATCC 15930</name>
    <dbReference type="NCBI Taxonomy" id="1122985"/>
    <lineage>
        <taxon>Bacteria</taxon>
        <taxon>Pseudomonadati</taxon>
        <taxon>Bacteroidota</taxon>
        <taxon>Bacteroidia</taxon>
        <taxon>Bacteroidales</taxon>
        <taxon>Prevotellaceae</taxon>
        <taxon>Hoylesella</taxon>
    </lineage>
</organism>
<dbReference type="PATRIC" id="fig|1122985.7.peg.3038"/>
<dbReference type="InterPro" id="IPR037873">
    <property type="entry name" value="BamE-like"/>
</dbReference>
<dbReference type="Proteomes" id="UP000027442">
    <property type="component" value="Unassembled WGS sequence"/>
</dbReference>
<evidence type="ECO:0000313" key="3">
    <source>
        <dbReference type="Proteomes" id="UP000027442"/>
    </source>
</evidence>